<dbReference type="AlphaFoldDB" id="A0A5K3G327"/>
<dbReference type="WBParaSite" id="MCU_012509-RA">
    <property type="protein sequence ID" value="MCU_012509-RA"/>
    <property type="gene ID" value="MCU_012509"/>
</dbReference>
<reference evidence="1" key="1">
    <citation type="submission" date="2019-11" db="UniProtKB">
        <authorList>
            <consortium name="WormBaseParasite"/>
        </authorList>
    </citation>
    <scope>IDENTIFICATION</scope>
</reference>
<evidence type="ECO:0000313" key="1">
    <source>
        <dbReference type="WBParaSite" id="MCU_012509-RA"/>
    </source>
</evidence>
<accession>A0A5K3G327</accession>
<sequence length="90" mass="10081">MYRSPTGVPECVFRHFGFLLFCLQRDAGFVFVERSPYPVQEAAPRCRPLGNPQPSHTRCNGCYSVLSILAGLDWTSWQGVFGEFPSHGLS</sequence>
<organism evidence="1">
    <name type="scientific">Mesocestoides corti</name>
    <name type="common">Flatworm</name>
    <dbReference type="NCBI Taxonomy" id="53468"/>
    <lineage>
        <taxon>Eukaryota</taxon>
        <taxon>Metazoa</taxon>
        <taxon>Spiralia</taxon>
        <taxon>Lophotrochozoa</taxon>
        <taxon>Platyhelminthes</taxon>
        <taxon>Cestoda</taxon>
        <taxon>Eucestoda</taxon>
        <taxon>Cyclophyllidea</taxon>
        <taxon>Mesocestoididae</taxon>
        <taxon>Mesocestoides</taxon>
    </lineage>
</organism>
<protein>
    <submittedName>
        <fullName evidence="1">Secreted protein</fullName>
    </submittedName>
</protein>
<proteinExistence type="predicted"/>
<name>A0A5K3G327_MESCO</name>